<keyword evidence="2" id="KW-0732">Signal</keyword>
<evidence type="ECO:0000313" key="4">
    <source>
        <dbReference type="Proteomes" id="UP000254765"/>
    </source>
</evidence>
<evidence type="ECO:0000313" key="3">
    <source>
        <dbReference type="EMBL" id="SUI69939.1"/>
    </source>
</evidence>
<name>A0A379ZYP2_SERMA</name>
<dbReference type="AlphaFoldDB" id="A0A379ZYP2"/>
<feature type="chain" id="PRO_5016698207" description="Lipoprotein" evidence="2">
    <location>
        <begin position="37"/>
        <end position="196"/>
    </location>
</feature>
<protein>
    <recommendedName>
        <fullName evidence="5">Lipoprotein</fullName>
    </recommendedName>
</protein>
<dbReference type="EMBL" id="UGYK01000002">
    <property type="protein sequence ID" value="SUI69939.1"/>
    <property type="molecule type" value="Genomic_DNA"/>
</dbReference>
<proteinExistence type="predicted"/>
<feature type="region of interest" description="Disordered" evidence="1">
    <location>
        <begin position="133"/>
        <end position="196"/>
    </location>
</feature>
<dbReference type="Proteomes" id="UP000254765">
    <property type="component" value="Unassembled WGS sequence"/>
</dbReference>
<organism evidence="3 4">
    <name type="scientific">Serratia marcescens</name>
    <dbReference type="NCBI Taxonomy" id="615"/>
    <lineage>
        <taxon>Bacteria</taxon>
        <taxon>Pseudomonadati</taxon>
        <taxon>Pseudomonadota</taxon>
        <taxon>Gammaproteobacteria</taxon>
        <taxon>Enterobacterales</taxon>
        <taxon>Yersiniaceae</taxon>
        <taxon>Serratia</taxon>
    </lineage>
</organism>
<feature type="compositionally biased region" description="Basic and acidic residues" evidence="1">
    <location>
        <begin position="156"/>
        <end position="165"/>
    </location>
</feature>
<gene>
    <name evidence="3" type="ORF">NCTC10211_04444</name>
</gene>
<sequence>MPPVSKLKMLRTRPYPRLRRLIFVSLILSVSLILCACATAPASDRLSGTQHVPTKWRASLPDSAHVPVWNAWPSARNESGAGACALRLASPVTRRMSAEQKRRLRVQIWSAFRRYGMTLANWLRQRLRPSITHHAPAGDNTRSLSKARHCLNPPNGRDKRPRVERPPLCVGTSPSAARPLPMETGATATPPGIPFP</sequence>
<evidence type="ECO:0000256" key="2">
    <source>
        <dbReference type="SAM" id="SignalP"/>
    </source>
</evidence>
<accession>A0A379ZYP2</accession>
<reference evidence="3 4" key="1">
    <citation type="submission" date="2018-06" db="EMBL/GenBank/DDBJ databases">
        <authorList>
            <consortium name="Pathogen Informatics"/>
            <person name="Doyle S."/>
        </authorList>
    </citation>
    <scope>NUCLEOTIDE SEQUENCE [LARGE SCALE GENOMIC DNA]</scope>
    <source>
        <strain evidence="3 4">NCTC10211</strain>
    </source>
</reference>
<evidence type="ECO:0000256" key="1">
    <source>
        <dbReference type="SAM" id="MobiDB-lite"/>
    </source>
</evidence>
<evidence type="ECO:0008006" key="5">
    <source>
        <dbReference type="Google" id="ProtNLM"/>
    </source>
</evidence>
<feature type="signal peptide" evidence="2">
    <location>
        <begin position="1"/>
        <end position="36"/>
    </location>
</feature>